<keyword evidence="2" id="KW-1185">Reference proteome</keyword>
<evidence type="ECO:0008006" key="3">
    <source>
        <dbReference type="Google" id="ProtNLM"/>
    </source>
</evidence>
<proteinExistence type="predicted"/>
<accession>A0ABN8AB96</accession>
<evidence type="ECO:0000313" key="2">
    <source>
        <dbReference type="Proteomes" id="UP000789833"/>
    </source>
</evidence>
<name>A0ABN8AB96_9BACI</name>
<dbReference type="EMBL" id="CAKJTJ010000022">
    <property type="protein sequence ID" value="CAG9622454.1"/>
    <property type="molecule type" value="Genomic_DNA"/>
</dbReference>
<gene>
    <name evidence="1" type="ORF">BACCIP111883_03245</name>
</gene>
<dbReference type="Proteomes" id="UP000789833">
    <property type="component" value="Unassembled WGS sequence"/>
</dbReference>
<protein>
    <recommendedName>
        <fullName evidence="3">Aminopeptidase</fullName>
    </recommendedName>
</protein>
<organism evidence="1 2">
    <name type="scientific">Sutcliffiella rhizosphaerae</name>
    <dbReference type="NCBI Taxonomy" id="2880967"/>
    <lineage>
        <taxon>Bacteria</taxon>
        <taxon>Bacillati</taxon>
        <taxon>Bacillota</taxon>
        <taxon>Bacilli</taxon>
        <taxon>Bacillales</taxon>
        <taxon>Bacillaceae</taxon>
        <taxon>Sutcliffiella</taxon>
    </lineage>
</organism>
<sequence length="279" mass="32545">MQIIDTVPFFLAKEKRTIPFLRSYYETYPAIFHEYFSYHCQDTEERHMTSLTKYPDSIPSILETHKRIVPIIQEVSQTFAELYKLDLPIGVNLIVGGYGSNAYTHKQVIPDITFALEKLSSDPDHLRVIVAHEFGHAAHNLLSDKAGTDWTKMAWNHPLIWINQEGAATHFSRNIIPDLKPSVYFSFNDEGEEWIEFASTHFSEIKKAFAKDVEQEDSGSIFREWFSIRGGLTFKNARLAYYIGDQFFQYQKKRLGEHTAIVAWKEKHFIEDVQEWLSR</sequence>
<comment type="caution">
    <text evidence="1">The sequence shown here is derived from an EMBL/GenBank/DDBJ whole genome shotgun (WGS) entry which is preliminary data.</text>
</comment>
<evidence type="ECO:0000313" key="1">
    <source>
        <dbReference type="EMBL" id="CAG9622454.1"/>
    </source>
</evidence>
<reference evidence="1 2" key="1">
    <citation type="submission" date="2021-10" db="EMBL/GenBank/DDBJ databases">
        <authorList>
            <person name="Criscuolo A."/>
        </authorList>
    </citation>
    <scope>NUCLEOTIDE SEQUENCE [LARGE SCALE GENOMIC DNA]</scope>
    <source>
        <strain evidence="2">CIP 111883</strain>
    </source>
</reference>
<dbReference type="RefSeq" id="WP_230502937.1">
    <property type="nucleotide sequence ID" value="NZ_CAKJTJ010000022.1"/>
</dbReference>